<reference evidence="1 2" key="1">
    <citation type="journal article" date="2014" name="PLoS ONE">
        <title>De novo Genome Assembly of the Fungal Plant Pathogen Pyrenophora semeniperda.</title>
        <authorList>
            <person name="Soliai M.M."/>
            <person name="Meyer S.E."/>
            <person name="Udall J.A."/>
            <person name="Elzinga D.E."/>
            <person name="Hermansen R.A."/>
            <person name="Bodily P.M."/>
            <person name="Hart A.A."/>
            <person name="Coleman C.E."/>
        </authorList>
    </citation>
    <scope>NUCLEOTIDE SEQUENCE [LARGE SCALE GENOMIC DNA]</scope>
    <source>
        <strain evidence="1 2">CCB06</strain>
        <tissue evidence="1">Mycelium</tissue>
    </source>
</reference>
<evidence type="ECO:0000313" key="1">
    <source>
        <dbReference type="EMBL" id="RMZ69720.1"/>
    </source>
</evidence>
<dbReference type="Proteomes" id="UP000265663">
    <property type="component" value="Unassembled WGS sequence"/>
</dbReference>
<organism evidence="1 2">
    <name type="scientific">Pyrenophora seminiperda CCB06</name>
    <dbReference type="NCBI Taxonomy" id="1302712"/>
    <lineage>
        <taxon>Eukaryota</taxon>
        <taxon>Fungi</taxon>
        <taxon>Dikarya</taxon>
        <taxon>Ascomycota</taxon>
        <taxon>Pezizomycotina</taxon>
        <taxon>Dothideomycetes</taxon>
        <taxon>Pleosporomycetidae</taxon>
        <taxon>Pleosporales</taxon>
        <taxon>Pleosporineae</taxon>
        <taxon>Pleosporaceae</taxon>
        <taxon>Pyrenophora</taxon>
    </lineage>
</organism>
<keyword evidence="2" id="KW-1185">Reference proteome</keyword>
<sequence>MSLAFCWVYDMKLRLFFADIVVLPRWIFRREEQGAYVLGTDLCGWSLLRFERYCFEVECLDLHHNIQSAIFVRRRRTEHFLFKKLEDGPAAFSSWRPKDSFISFDLRQTSGHVFCDERKKEREEEKGQERLLYLTAKVATGGACHRRFAVLHVWF</sequence>
<gene>
    <name evidence="1" type="ORF">GMOD_00010290</name>
</gene>
<name>A0A3M7M5Q8_9PLEO</name>
<dbReference type="AlphaFoldDB" id="A0A3M7M5Q8"/>
<evidence type="ECO:0000313" key="2">
    <source>
        <dbReference type="Proteomes" id="UP000265663"/>
    </source>
</evidence>
<accession>A0A3M7M5Q8</accession>
<proteinExistence type="predicted"/>
<protein>
    <submittedName>
        <fullName evidence="1">Uncharacterized protein</fullName>
    </submittedName>
</protein>
<dbReference type="EMBL" id="KE747821">
    <property type="protein sequence ID" value="RMZ69720.1"/>
    <property type="molecule type" value="Genomic_DNA"/>
</dbReference>